<sequence>MNNDEPRDDDSRDDDSRDDSDWLSDAFDRARRGDNGTAPEANRPATNPLGGPATGETPPTDEPIQRNELDLDFETEASVPAGAFTPVVDFGDVNDLPTGDAVDPNEPAPDPLAVFTSLDQQVNHVEALPTESMDVLETPPSETETVDPTPTAGIDGLDALFSDDKFSEGTTRIIAPQEPTVVVATVPAEAQGADAAPAKKRFTVNPKALLIVGFSVGGILLAVSGFVVGRVLSVPAPVPTPVETTAAPVTEMQLPGDYAWSELFGGECIDPYPGAWAEEFTVVACDEPHAAQLVAVGDLSELEGSTYPGDDVISPLVSAECQKQGVLDLAVASAYPNMEVSFAHAANEDDWDAGNTSFFCFVSLADGSDITGSVKAEPVTE</sequence>
<proteinExistence type="predicted"/>
<keyword evidence="2" id="KW-0812">Transmembrane</keyword>
<feature type="region of interest" description="Disordered" evidence="1">
    <location>
        <begin position="1"/>
        <end position="73"/>
    </location>
</feature>
<dbReference type="Pfam" id="PF13845">
    <property type="entry name" value="Septum_form"/>
    <property type="match status" value="1"/>
</dbReference>
<evidence type="ECO:0000313" key="4">
    <source>
        <dbReference type="EMBL" id="CAB4597640.1"/>
    </source>
</evidence>
<protein>
    <submittedName>
        <fullName evidence="4">Unannotated protein</fullName>
    </submittedName>
</protein>
<dbReference type="EMBL" id="CAEZUE010000121">
    <property type="protein sequence ID" value="CAB4597640.1"/>
    <property type="molecule type" value="Genomic_DNA"/>
</dbReference>
<evidence type="ECO:0000259" key="3">
    <source>
        <dbReference type="Pfam" id="PF13845"/>
    </source>
</evidence>
<feature type="transmembrane region" description="Helical" evidence="2">
    <location>
        <begin position="208"/>
        <end position="232"/>
    </location>
</feature>
<keyword evidence="2" id="KW-0472">Membrane</keyword>
<dbReference type="InterPro" id="IPR026004">
    <property type="entry name" value="Septum_form"/>
</dbReference>
<feature type="compositionally biased region" description="Acidic residues" evidence="1">
    <location>
        <begin position="1"/>
        <end position="22"/>
    </location>
</feature>
<name>A0A6J6GAZ7_9ZZZZ</name>
<dbReference type="AlphaFoldDB" id="A0A6J6GAZ7"/>
<keyword evidence="2" id="KW-1133">Transmembrane helix</keyword>
<evidence type="ECO:0000256" key="2">
    <source>
        <dbReference type="SAM" id="Phobius"/>
    </source>
</evidence>
<gene>
    <name evidence="4" type="ORF">UFOPK1788_00887</name>
</gene>
<evidence type="ECO:0000256" key="1">
    <source>
        <dbReference type="SAM" id="MobiDB-lite"/>
    </source>
</evidence>
<reference evidence="4" key="1">
    <citation type="submission" date="2020-05" db="EMBL/GenBank/DDBJ databases">
        <authorList>
            <person name="Chiriac C."/>
            <person name="Salcher M."/>
            <person name="Ghai R."/>
            <person name="Kavagutti S V."/>
        </authorList>
    </citation>
    <scope>NUCLEOTIDE SEQUENCE</scope>
</reference>
<feature type="domain" description="Septum formation-related" evidence="3">
    <location>
        <begin position="266"/>
        <end position="360"/>
    </location>
</feature>
<accession>A0A6J6GAZ7</accession>
<organism evidence="4">
    <name type="scientific">freshwater metagenome</name>
    <dbReference type="NCBI Taxonomy" id="449393"/>
    <lineage>
        <taxon>unclassified sequences</taxon>
        <taxon>metagenomes</taxon>
        <taxon>ecological metagenomes</taxon>
    </lineage>
</organism>